<dbReference type="SMART" id="SM00698">
    <property type="entry name" value="MORN"/>
    <property type="match status" value="2"/>
</dbReference>
<dbReference type="InterPro" id="IPR003409">
    <property type="entry name" value="MORN"/>
</dbReference>
<evidence type="ECO:0000256" key="1">
    <source>
        <dbReference type="ARBA" id="ARBA00022737"/>
    </source>
</evidence>
<dbReference type="Gene3D" id="2.20.110.10">
    <property type="entry name" value="Histone H3 K4-specific methyltransferase SET7/9 N-terminal domain"/>
    <property type="match status" value="1"/>
</dbReference>
<dbReference type="SUPFAM" id="SSF82185">
    <property type="entry name" value="Histone H3 K4-specific methyltransferase SET7/9 N-terminal domain"/>
    <property type="match status" value="1"/>
</dbReference>
<proteinExistence type="predicted"/>
<dbReference type="AlphaFoldDB" id="A0A4R9K9Q8"/>
<keyword evidence="1" id="KW-0677">Repeat</keyword>
<dbReference type="PANTHER" id="PTHR23084:SF263">
    <property type="entry name" value="MORN REPEAT-CONTAINING PROTEIN 1"/>
    <property type="match status" value="1"/>
</dbReference>
<evidence type="ECO:0008006" key="6">
    <source>
        <dbReference type="Google" id="ProtNLM"/>
    </source>
</evidence>
<evidence type="ECO:0000313" key="4">
    <source>
        <dbReference type="EMBL" id="TGL61483.1"/>
    </source>
</evidence>
<feature type="compositionally biased region" description="Basic and acidic residues" evidence="2">
    <location>
        <begin position="57"/>
        <end position="72"/>
    </location>
</feature>
<feature type="compositionally biased region" description="Basic and acidic residues" evidence="2">
    <location>
        <begin position="79"/>
        <end position="99"/>
    </location>
</feature>
<evidence type="ECO:0000256" key="2">
    <source>
        <dbReference type="SAM" id="MobiDB-lite"/>
    </source>
</evidence>
<gene>
    <name evidence="4" type="ORF">EHQ64_10915</name>
</gene>
<sequence>MFKEVFSSGFSVFSIFSSQNKISSGHKGILLRSFCFILLFFFVSSSLIHCSKPKPKSNSEIERLKPKKKADDRDQDSDLSNREYFDEDAEGKPIERKPEPSPGVNLRSYASGSSGCKKGNCKNGEGIYVYDTKDVYSGRFVDEMREGWGTLAYSDGDRYEGNWSEDRKSGAGRYVFRDGSVFSGAFSGEGSGNGKYIKAGRALKCKLENRKLFCK</sequence>
<evidence type="ECO:0000313" key="5">
    <source>
        <dbReference type="Proteomes" id="UP000297762"/>
    </source>
</evidence>
<dbReference type="Pfam" id="PF02493">
    <property type="entry name" value="MORN"/>
    <property type="match status" value="2"/>
</dbReference>
<protein>
    <recommendedName>
        <fullName evidence="6">Membrane-binding protein</fullName>
    </recommendedName>
</protein>
<organism evidence="4 5">
    <name type="scientific">Leptospira sarikeiensis</name>
    <dbReference type="NCBI Taxonomy" id="2484943"/>
    <lineage>
        <taxon>Bacteria</taxon>
        <taxon>Pseudomonadati</taxon>
        <taxon>Spirochaetota</taxon>
        <taxon>Spirochaetia</taxon>
        <taxon>Leptospirales</taxon>
        <taxon>Leptospiraceae</taxon>
        <taxon>Leptospira</taxon>
    </lineage>
</organism>
<comment type="caution">
    <text evidence="4">The sequence shown here is derived from an EMBL/GenBank/DDBJ whole genome shotgun (WGS) entry which is preliminary data.</text>
</comment>
<dbReference type="OrthoDB" id="345644at2"/>
<name>A0A4R9K9Q8_9LEPT</name>
<accession>A0A4R9K9Q8</accession>
<dbReference type="PANTHER" id="PTHR23084">
    <property type="entry name" value="PHOSPHATIDYLINOSITOL-4-PHOSPHATE 5-KINASE RELATED"/>
    <property type="match status" value="1"/>
</dbReference>
<feature type="transmembrane region" description="Helical" evidence="3">
    <location>
        <begin position="29"/>
        <end position="48"/>
    </location>
</feature>
<keyword evidence="3" id="KW-0472">Membrane</keyword>
<dbReference type="EMBL" id="RQGF01000026">
    <property type="protein sequence ID" value="TGL61483.1"/>
    <property type="molecule type" value="Genomic_DNA"/>
</dbReference>
<dbReference type="RefSeq" id="WP_135649518.1">
    <property type="nucleotide sequence ID" value="NZ_RQGF01000026.1"/>
</dbReference>
<evidence type="ECO:0000256" key="3">
    <source>
        <dbReference type="SAM" id="Phobius"/>
    </source>
</evidence>
<keyword evidence="5" id="KW-1185">Reference proteome</keyword>
<feature type="region of interest" description="Disordered" evidence="2">
    <location>
        <begin position="52"/>
        <end position="116"/>
    </location>
</feature>
<dbReference type="Proteomes" id="UP000297762">
    <property type="component" value="Unassembled WGS sequence"/>
</dbReference>
<keyword evidence="3" id="KW-0812">Transmembrane</keyword>
<reference evidence="4" key="1">
    <citation type="journal article" date="2019" name="PLoS Negl. Trop. Dis.">
        <title>Revisiting the worldwide diversity of Leptospira species in the environment.</title>
        <authorList>
            <person name="Vincent A.T."/>
            <person name="Schiettekatte O."/>
            <person name="Bourhy P."/>
            <person name="Veyrier F.J."/>
            <person name="Picardeau M."/>
        </authorList>
    </citation>
    <scope>NUCLEOTIDE SEQUENCE [LARGE SCALE GENOMIC DNA]</scope>
    <source>
        <strain evidence="4">201702455</strain>
    </source>
</reference>
<keyword evidence="3" id="KW-1133">Transmembrane helix</keyword>